<accession>X0W0P1</accession>
<organism evidence="1">
    <name type="scientific">marine sediment metagenome</name>
    <dbReference type="NCBI Taxonomy" id="412755"/>
    <lineage>
        <taxon>unclassified sequences</taxon>
        <taxon>metagenomes</taxon>
        <taxon>ecological metagenomes</taxon>
    </lineage>
</organism>
<reference evidence="1" key="1">
    <citation type="journal article" date="2014" name="Front. Microbiol.">
        <title>High frequency of phylogenetically diverse reductive dehalogenase-homologous genes in deep subseafloor sedimentary metagenomes.</title>
        <authorList>
            <person name="Kawai M."/>
            <person name="Futagami T."/>
            <person name="Toyoda A."/>
            <person name="Takaki Y."/>
            <person name="Nishi S."/>
            <person name="Hori S."/>
            <person name="Arai W."/>
            <person name="Tsubouchi T."/>
            <person name="Morono Y."/>
            <person name="Uchiyama I."/>
            <person name="Ito T."/>
            <person name="Fujiyama A."/>
            <person name="Inagaki F."/>
            <person name="Takami H."/>
        </authorList>
    </citation>
    <scope>NUCLEOTIDE SEQUENCE</scope>
    <source>
        <strain evidence="1">Expedition CK06-06</strain>
    </source>
</reference>
<dbReference type="EMBL" id="BARS01033965">
    <property type="protein sequence ID" value="GAG16907.1"/>
    <property type="molecule type" value="Genomic_DNA"/>
</dbReference>
<dbReference type="AlphaFoldDB" id="X0W0P1"/>
<name>X0W0P1_9ZZZZ</name>
<dbReference type="Gene3D" id="1.10.132.80">
    <property type="match status" value="1"/>
</dbReference>
<proteinExistence type="predicted"/>
<dbReference type="InterPro" id="IPR032066">
    <property type="entry name" value="GP3_package"/>
</dbReference>
<gene>
    <name evidence="1" type="ORF">S01H1_52540</name>
</gene>
<sequence length="163" mass="18878">MHGLSNIHELMAQEGRDEKGKFSYGNQFYLTVKQNGGMSPTYEDPIKMAKKIGEYLDYADSFKRPDSYSKAGKGLYTLSGCSYYLGFASRQSMYDYEKKSPTFSYVIKRFRLFLTDWNEQKLYYMGTFPGSKLWLTNFGGYSEESTVNQNVTEFKTKWAEGDK</sequence>
<dbReference type="Pfam" id="PF16677">
    <property type="entry name" value="GP3_package"/>
    <property type="match status" value="1"/>
</dbReference>
<protein>
    <submittedName>
        <fullName evidence="1">Uncharacterized protein</fullName>
    </submittedName>
</protein>
<evidence type="ECO:0000313" key="1">
    <source>
        <dbReference type="EMBL" id="GAG16907.1"/>
    </source>
</evidence>
<comment type="caution">
    <text evidence="1">The sequence shown here is derived from an EMBL/GenBank/DDBJ whole genome shotgun (WGS) entry which is preliminary data.</text>
</comment>